<accession>K1W915</accession>
<protein>
    <submittedName>
        <fullName evidence="2">Uncharacterized protein</fullName>
    </submittedName>
</protein>
<sequence>MVSEWEKERLATNLRIVQSLIRTLRSFNWLAADHPLPADVVVARKAQTEGGIRPISVAVKTAEKLWRKGAGKLKNARLLQFGDSRDCRISESIAYLVKAHLECWPWAASPLIMSANEAYAQGLSQLEPKIWVALMEACFCLHNPTLRPRNSEHEPSLERQGPEVDMNYAGMTFARLCAVALVNAPYVDRDNLSKGYYGEFTLPTVSVVSQSVALTEGVAIASQFFPWLEGDAALALQGLNSTLNPITTNTIDGWAHAHCNDGHHSCQRRAAARRKDVDDGKALEDLRRKWEAEYRPPKTSSSPPSSRGSSVSQVSYLVNGPQRNREGLRHMRAQRASASKTPEQGAAGPGPRLTRSKRNRVTFADSDIEDGEPEKDVSGSGGRSARRKRKRTTVDASGSDVGEESLAAPPQKRQRQNDGKQIASSAAIATTNEAAAAAAAPTTKPAPENKVKGGKLAKVTRRQGAIPRETFYGKTNGYGPRWRVTRPGDTPQAVNPAAGLGGVHPATRAQATPAARGEAIGLATALRAAKGMANLRAAGVNPIPQAAHPAAKRKAADAARTQAADSQAVGSTTRFQVVNIAASPQNPAPASSPAADLATRIRDANTAALSQAPHPATRAQATAAAQPQAATSATKAQAVPPTTRVRFATLDTEFKAANPAARVPAPKAAVTPAAELRPARPATRAQAAEPQAARPATRARAVISTASPEASPAASPQAVEPPAARPAPRTCASNSAARLEAGDPAASPTASPQARRRAAAAQVATASAVATPVASPVATPVAAPATPSATPSANTAPEQSEQSEQSEQPEQPQRPVRQAQAPRKPLKRTGWVTSSPPRSPSPVAHAPPEDENEDEEEDELEDFDPTPVKIKTEPAEQPLPPKKKAGRPPGRFFAKRSSGPPGVSRPGPPAHSTVMTRKAKLKRSNSSRQV</sequence>
<keyword evidence="3" id="KW-1185">Reference proteome</keyword>
<feature type="compositionally biased region" description="Low complexity" evidence="1">
    <location>
        <begin position="611"/>
        <end position="640"/>
    </location>
</feature>
<feature type="compositionally biased region" description="Acidic residues" evidence="1">
    <location>
        <begin position="849"/>
        <end position="864"/>
    </location>
</feature>
<dbReference type="Proteomes" id="UP000006757">
    <property type="component" value="Unassembled WGS sequence"/>
</dbReference>
<dbReference type="InParanoid" id="K1W915"/>
<feature type="compositionally biased region" description="Low complexity" evidence="1">
    <location>
        <begin position="887"/>
        <end position="905"/>
    </location>
</feature>
<reference evidence="2 3" key="1">
    <citation type="journal article" date="2012" name="Eukaryot. Cell">
        <title>Genome sequence of the Trichosporon asahii environmental strain CBS 8904.</title>
        <authorList>
            <person name="Yang R.Y."/>
            <person name="Li H.T."/>
            <person name="Zhu H."/>
            <person name="Zhou G.P."/>
            <person name="Wang M."/>
            <person name="Wang L."/>
        </authorList>
    </citation>
    <scope>NUCLEOTIDE SEQUENCE [LARGE SCALE GENOMIC DNA]</scope>
    <source>
        <strain evidence="2 3">CBS 8904</strain>
    </source>
</reference>
<feature type="compositionally biased region" description="Basic residues" evidence="1">
    <location>
        <begin position="452"/>
        <end position="461"/>
    </location>
</feature>
<comment type="caution">
    <text evidence="2">The sequence shown here is derived from an EMBL/GenBank/DDBJ whole genome shotgun (WGS) entry which is preliminary data.</text>
</comment>
<dbReference type="AlphaFoldDB" id="K1W915"/>
<dbReference type="HOGENOM" id="CLU_314537_0_0_1"/>
<name>K1W915_TRIAC</name>
<organism evidence="2 3">
    <name type="scientific">Trichosporon asahii var. asahii (strain CBS 8904)</name>
    <name type="common">Yeast</name>
    <dbReference type="NCBI Taxonomy" id="1220162"/>
    <lineage>
        <taxon>Eukaryota</taxon>
        <taxon>Fungi</taxon>
        <taxon>Dikarya</taxon>
        <taxon>Basidiomycota</taxon>
        <taxon>Agaricomycotina</taxon>
        <taxon>Tremellomycetes</taxon>
        <taxon>Trichosporonales</taxon>
        <taxon>Trichosporonaceae</taxon>
        <taxon>Trichosporon</taxon>
    </lineage>
</organism>
<evidence type="ECO:0000256" key="1">
    <source>
        <dbReference type="SAM" id="MobiDB-lite"/>
    </source>
</evidence>
<feature type="region of interest" description="Disordered" evidence="1">
    <location>
        <begin position="288"/>
        <end position="504"/>
    </location>
</feature>
<feature type="region of interest" description="Disordered" evidence="1">
    <location>
        <begin position="610"/>
        <end position="642"/>
    </location>
</feature>
<evidence type="ECO:0000313" key="2">
    <source>
        <dbReference type="EMBL" id="EKD05318.1"/>
    </source>
</evidence>
<feature type="compositionally biased region" description="Basic residues" evidence="1">
    <location>
        <begin position="917"/>
        <end position="930"/>
    </location>
</feature>
<dbReference type="OMA" id="RPEKMYS"/>
<evidence type="ECO:0000313" key="3">
    <source>
        <dbReference type="Proteomes" id="UP000006757"/>
    </source>
</evidence>
<gene>
    <name evidence="2" type="ORF">A1Q2_00381</name>
</gene>
<dbReference type="EMBL" id="AMBO01000138">
    <property type="protein sequence ID" value="EKD05318.1"/>
    <property type="molecule type" value="Genomic_DNA"/>
</dbReference>
<feature type="compositionally biased region" description="Low complexity" evidence="1">
    <location>
        <begin position="658"/>
        <end position="729"/>
    </location>
</feature>
<feature type="compositionally biased region" description="Low complexity" evidence="1">
    <location>
        <begin position="300"/>
        <end position="315"/>
    </location>
</feature>
<feature type="compositionally biased region" description="Low complexity" evidence="1">
    <location>
        <begin position="422"/>
        <end position="448"/>
    </location>
</feature>
<proteinExistence type="predicted"/>
<feature type="compositionally biased region" description="Low complexity" evidence="1">
    <location>
        <begin position="744"/>
        <end position="823"/>
    </location>
</feature>
<feature type="region of interest" description="Disordered" evidence="1">
    <location>
        <begin position="658"/>
        <end position="930"/>
    </location>
</feature>